<dbReference type="EMBL" id="CP039393">
    <property type="protein sequence ID" value="QCD36718.1"/>
    <property type="molecule type" value="Genomic_DNA"/>
</dbReference>
<feature type="transmembrane region" description="Helical" evidence="1">
    <location>
        <begin position="83"/>
        <end position="102"/>
    </location>
</feature>
<dbReference type="AlphaFoldDB" id="A0A4V1D1X4"/>
<organism evidence="2 3">
    <name type="scientific">Muribaculum gordoncarteri</name>
    <dbReference type="NCBI Taxonomy" id="2530390"/>
    <lineage>
        <taxon>Bacteria</taxon>
        <taxon>Pseudomonadati</taxon>
        <taxon>Bacteroidota</taxon>
        <taxon>Bacteroidia</taxon>
        <taxon>Bacteroidales</taxon>
        <taxon>Muribaculaceae</taxon>
        <taxon>Muribaculum</taxon>
    </lineage>
</organism>
<dbReference type="PANTHER" id="PTHR30007:SF0">
    <property type="entry name" value="TRANSPOSASE"/>
    <property type="match status" value="1"/>
</dbReference>
<keyword evidence="1" id="KW-0812">Transmembrane</keyword>
<dbReference type="Proteomes" id="UP000297031">
    <property type="component" value="Chromosome"/>
</dbReference>
<accession>A0A4V1D1X4</accession>
<proteinExistence type="predicted"/>
<protein>
    <submittedName>
        <fullName evidence="2">Uncharacterized protein</fullName>
    </submittedName>
</protein>
<evidence type="ECO:0000256" key="1">
    <source>
        <dbReference type="SAM" id="Phobius"/>
    </source>
</evidence>
<reference evidence="2 3" key="1">
    <citation type="submission" date="2019-02" db="EMBL/GenBank/DDBJ databases">
        <title>Isolation and identification of novel species under the genus Muribaculum.</title>
        <authorList>
            <person name="Miyake S."/>
            <person name="Ding Y."/>
            <person name="Low A."/>
            <person name="Soh M."/>
            <person name="Seedorf H."/>
        </authorList>
    </citation>
    <scope>NUCLEOTIDE SEQUENCE [LARGE SCALE GENOMIC DNA]</scope>
    <source>
        <strain evidence="2 3">TLL-A4</strain>
    </source>
</reference>
<dbReference type="KEGG" id="mgod:E7746_12920"/>
<keyword evidence="3" id="KW-1185">Reference proteome</keyword>
<evidence type="ECO:0000313" key="2">
    <source>
        <dbReference type="EMBL" id="QCD36718.1"/>
    </source>
</evidence>
<dbReference type="PANTHER" id="PTHR30007">
    <property type="entry name" value="PHP DOMAIN PROTEIN"/>
    <property type="match status" value="1"/>
</dbReference>
<name>A0A4V1D1X4_9BACT</name>
<keyword evidence="1" id="KW-1133">Transmembrane helix</keyword>
<gene>
    <name evidence="2" type="ORF">E7746_12920</name>
</gene>
<evidence type="ECO:0000313" key="3">
    <source>
        <dbReference type="Proteomes" id="UP000297031"/>
    </source>
</evidence>
<keyword evidence="1" id="KW-0472">Membrane</keyword>
<sequence length="103" mass="12394">MKIKFKHCRRKRIRKFLSGFHGMVKADKGYCGVDSRLEDCIIECVKSNFGTAEFRPLSGRWVVERTNYWLENYRRLCRNYERYLSSARAMTYLAAILFMLRYC</sequence>
<dbReference type="OrthoDB" id="1270539at2"/>